<gene>
    <name evidence="1" type="ORF">FGKAn22_13110</name>
</gene>
<proteinExistence type="predicted"/>
<name>A0AAN1VZN2_9PROT</name>
<protein>
    <submittedName>
        <fullName evidence="1">Uncharacterized protein</fullName>
    </submittedName>
</protein>
<dbReference type="Proteomes" id="UP001319121">
    <property type="component" value="Chromosome"/>
</dbReference>
<dbReference type="EMBL" id="AP019536">
    <property type="protein sequence ID" value="BBI99618.1"/>
    <property type="molecule type" value="Genomic_DNA"/>
</dbReference>
<dbReference type="KEGG" id="fku:FGKAn22_13110"/>
<reference evidence="1 2" key="1">
    <citation type="submission" date="2019-03" db="EMBL/GenBank/DDBJ databases">
        <title>Complete genome sequence of Ferrigenium kumadai strain An22, a microaerophilic iron-oxidizing bacterium isolated from a paddy field soil.</title>
        <authorList>
            <person name="Watanabe T."/>
            <person name="Asakawa S."/>
        </authorList>
    </citation>
    <scope>NUCLEOTIDE SEQUENCE [LARGE SCALE GENOMIC DNA]</scope>
    <source>
        <strain evidence="1 2">An22</strain>
    </source>
</reference>
<evidence type="ECO:0000313" key="1">
    <source>
        <dbReference type="EMBL" id="BBI99618.1"/>
    </source>
</evidence>
<organism evidence="1 2">
    <name type="scientific">Ferrigenium kumadai</name>
    <dbReference type="NCBI Taxonomy" id="1682490"/>
    <lineage>
        <taxon>Bacteria</taxon>
        <taxon>Pseudomonadati</taxon>
        <taxon>Pseudomonadota</taxon>
        <taxon>Betaproteobacteria</taxon>
        <taxon>Nitrosomonadales</taxon>
        <taxon>Gallionellaceae</taxon>
        <taxon>Ferrigenium</taxon>
    </lineage>
</organism>
<dbReference type="AlphaFoldDB" id="A0AAN1VZN2"/>
<sequence>MFKLSGDRRFRRAQLLAQTAKFLLQLLTDNLGGGMFRRQSPRILLRRAQPLTESRQFDLAFGLCLRHSGCHALALDQPEYGSTGQQADE</sequence>
<keyword evidence="2" id="KW-1185">Reference proteome</keyword>
<accession>A0AAN1VZN2</accession>
<evidence type="ECO:0000313" key="2">
    <source>
        <dbReference type="Proteomes" id="UP001319121"/>
    </source>
</evidence>